<proteinExistence type="predicted"/>
<keyword evidence="1 3" id="KW-0436">Ligase</keyword>
<dbReference type="InterPro" id="IPR045851">
    <property type="entry name" value="AMP-bd_C_sf"/>
</dbReference>
<dbReference type="GO" id="GO:0044550">
    <property type="term" value="P:secondary metabolite biosynthetic process"/>
    <property type="evidence" value="ECO:0007669"/>
    <property type="project" value="TreeGrafter"/>
</dbReference>
<name>G7QBI6_9BACT</name>
<dbReference type="Gene3D" id="3.40.50.12780">
    <property type="entry name" value="N-terminal domain of ligase-like"/>
    <property type="match status" value="1"/>
</dbReference>
<reference evidence="4" key="1">
    <citation type="journal article" date="2015" name="Genome Announc.">
        <title>High-Quality Draft Genome Sequence of Desulfovibrio carbinoliphilus FW-101-2B, an Organic Acid-Oxidizing Sulfate-Reducing Bacterium Isolated from Uranium(VI)-Contaminated Groundwater.</title>
        <authorList>
            <person name="Ramsay B.D."/>
            <person name="Hwang C."/>
            <person name="Woo H.L."/>
            <person name="Carroll S.L."/>
            <person name="Lucas S."/>
            <person name="Han J."/>
            <person name="Lapidus A.L."/>
            <person name="Cheng J.F."/>
            <person name="Goodwin L.A."/>
            <person name="Pitluck S."/>
            <person name="Peters L."/>
            <person name="Chertkov O."/>
            <person name="Held B."/>
            <person name="Detter J.C."/>
            <person name="Han C.S."/>
            <person name="Tapia R."/>
            <person name="Land M.L."/>
            <person name="Hauser L.J."/>
            <person name="Kyrpides N.C."/>
            <person name="Ivanova N.N."/>
            <person name="Mikhailova N."/>
            <person name="Pagani I."/>
            <person name="Woyke T."/>
            <person name="Arkin A.P."/>
            <person name="Dehal P."/>
            <person name="Chivian D."/>
            <person name="Criddle C.S."/>
            <person name="Wu W."/>
            <person name="Chakraborty R."/>
            <person name="Hazen T.C."/>
            <person name="Fields M.W."/>
        </authorList>
    </citation>
    <scope>NUCLEOTIDE SEQUENCE [LARGE SCALE GENOMIC DNA]</scope>
    <source>
        <strain evidence="4">FW-101-2B</strain>
    </source>
</reference>
<evidence type="ECO:0000313" key="3">
    <source>
        <dbReference type="EMBL" id="EHJ48849.1"/>
    </source>
</evidence>
<sequence length="367" mass="40073">MLASLARSLEWTTASSGRESLTSRAAALFGLDQPPADIGDILAPFDSHRLESLASDIQARWTGERLVFRTSGSTGVPRECVQDVAWLVQEAHFLAGLFRDSRRVVALVPAHHIYGFLFSVLLPELLGVPVVDLDPLSLASLSGLLHSGDVVIGFPLSWKKAGEIGVRYPSAITGVTSTGPCPPEVIIQSLDLGLARMAEIHGSTETGGLGYRLRFREPYRLMDHWFIGDGDGVLHRTHPLVGAPVYFAFPDELVWEGERLYRPVGRKDKAVQVAGVNVYPEQVRRVLIEHPLVADAAVRPMRPEEGDRLKAFIVAAAAAPAPPAIIRALREYLINRLGAPEIPRSFTFGPAVPRNAFGKHADWDLSH</sequence>
<dbReference type="GO" id="GO:0016207">
    <property type="term" value="F:4-coumarate-CoA ligase activity"/>
    <property type="evidence" value="ECO:0007669"/>
    <property type="project" value="UniProtKB-EC"/>
</dbReference>
<dbReference type="Pfam" id="PF13193">
    <property type="entry name" value="AMP-binding_C"/>
    <property type="match status" value="1"/>
</dbReference>
<dbReference type="SUPFAM" id="SSF56801">
    <property type="entry name" value="Acetyl-CoA synthetase-like"/>
    <property type="match status" value="1"/>
</dbReference>
<protein>
    <submittedName>
        <fullName evidence="3">4-coumarate--CoA ligase</fullName>
        <ecNumber evidence="3">6.2.1.12</ecNumber>
    </submittedName>
</protein>
<evidence type="ECO:0000259" key="2">
    <source>
        <dbReference type="Pfam" id="PF13193"/>
    </source>
</evidence>
<dbReference type="eggNOG" id="COG0318">
    <property type="taxonomic scope" value="Bacteria"/>
</dbReference>
<dbReference type="InterPro" id="IPR042099">
    <property type="entry name" value="ANL_N_sf"/>
</dbReference>
<gene>
    <name evidence="3" type="ORF">DFW101_2846</name>
</gene>
<dbReference type="InterPro" id="IPR025110">
    <property type="entry name" value="AMP-bd_C"/>
</dbReference>
<dbReference type="HOGENOM" id="CLU_660180_0_0_7"/>
<dbReference type="Gene3D" id="3.30.300.30">
    <property type="match status" value="1"/>
</dbReference>
<evidence type="ECO:0000313" key="4">
    <source>
        <dbReference type="Proteomes" id="UP000004662"/>
    </source>
</evidence>
<dbReference type="OrthoDB" id="9787658at2"/>
<organism evidence="3 4">
    <name type="scientific">Solidesulfovibrio carbinoliphilus subsp. oakridgensis</name>
    <dbReference type="NCBI Taxonomy" id="694327"/>
    <lineage>
        <taxon>Bacteria</taxon>
        <taxon>Pseudomonadati</taxon>
        <taxon>Thermodesulfobacteriota</taxon>
        <taxon>Desulfovibrionia</taxon>
        <taxon>Desulfovibrionales</taxon>
        <taxon>Desulfovibrionaceae</taxon>
        <taxon>Solidesulfovibrio</taxon>
    </lineage>
</organism>
<keyword evidence="4" id="KW-1185">Reference proteome</keyword>
<dbReference type="PANTHER" id="PTHR43352:SF1">
    <property type="entry name" value="ANTHRANILATE--COA LIGASE"/>
    <property type="match status" value="1"/>
</dbReference>
<dbReference type="RefSeq" id="WP_009182209.1">
    <property type="nucleotide sequence ID" value="NZ_CM001368.1"/>
</dbReference>
<dbReference type="EC" id="6.2.1.12" evidence="3"/>
<dbReference type="PANTHER" id="PTHR43352">
    <property type="entry name" value="ACETYL-COA SYNTHETASE"/>
    <property type="match status" value="1"/>
</dbReference>
<dbReference type="EMBL" id="CM001368">
    <property type="protein sequence ID" value="EHJ48849.1"/>
    <property type="molecule type" value="Genomic_DNA"/>
</dbReference>
<dbReference type="AlphaFoldDB" id="G7QBI6"/>
<evidence type="ECO:0000256" key="1">
    <source>
        <dbReference type="ARBA" id="ARBA00022598"/>
    </source>
</evidence>
<dbReference type="STRING" id="694327.DFW101_2846"/>
<accession>G7QBI6</accession>
<feature type="domain" description="AMP-binding enzyme C-terminal" evidence="2">
    <location>
        <begin position="286"/>
        <end position="359"/>
    </location>
</feature>
<dbReference type="Proteomes" id="UP000004662">
    <property type="component" value="Chromosome"/>
</dbReference>